<accession>A0AAU9WUN0</accession>
<feature type="signal peptide" evidence="1">
    <location>
        <begin position="1"/>
        <end position="20"/>
    </location>
</feature>
<dbReference type="AlphaFoldDB" id="A0AAU9WUN0"/>
<feature type="chain" id="PRO_5043650657" description="Secreted protein" evidence="1">
    <location>
        <begin position="21"/>
        <end position="128"/>
    </location>
</feature>
<organism evidence="2 3">
    <name type="scientific">Pocillopora meandrina</name>
    <dbReference type="NCBI Taxonomy" id="46732"/>
    <lineage>
        <taxon>Eukaryota</taxon>
        <taxon>Metazoa</taxon>
        <taxon>Cnidaria</taxon>
        <taxon>Anthozoa</taxon>
        <taxon>Hexacorallia</taxon>
        <taxon>Scleractinia</taxon>
        <taxon>Astrocoeniina</taxon>
        <taxon>Pocilloporidae</taxon>
        <taxon>Pocillopora</taxon>
    </lineage>
</organism>
<comment type="caution">
    <text evidence="2">The sequence shown here is derived from an EMBL/GenBank/DDBJ whole genome shotgun (WGS) entry which is preliminary data.</text>
</comment>
<name>A0AAU9WUN0_9CNID</name>
<dbReference type="Proteomes" id="UP001159428">
    <property type="component" value="Unassembled WGS sequence"/>
</dbReference>
<protein>
    <recommendedName>
        <fullName evidence="4">Secreted protein</fullName>
    </recommendedName>
</protein>
<dbReference type="EMBL" id="CALNXJ010000021">
    <property type="protein sequence ID" value="CAH3125765.1"/>
    <property type="molecule type" value="Genomic_DNA"/>
</dbReference>
<evidence type="ECO:0000313" key="2">
    <source>
        <dbReference type="EMBL" id="CAH3125765.1"/>
    </source>
</evidence>
<proteinExistence type="predicted"/>
<evidence type="ECO:0000256" key="1">
    <source>
        <dbReference type="SAM" id="SignalP"/>
    </source>
</evidence>
<sequence length="128" mass="14331">MVSLILVPLLLLSIAAIGQSGSPTKCSAHNARVLHTENDRTASGNKWKYIGSVPNNPNEEIRKQDCRNKCERICVQEKEGGPNFRSWPGCVAYSSWVHSGGGTCYCYGWDQKPEWYSSSRYLSGWCEK</sequence>
<evidence type="ECO:0000313" key="3">
    <source>
        <dbReference type="Proteomes" id="UP001159428"/>
    </source>
</evidence>
<keyword evidence="1" id="KW-0732">Signal</keyword>
<evidence type="ECO:0008006" key="4">
    <source>
        <dbReference type="Google" id="ProtNLM"/>
    </source>
</evidence>
<reference evidence="2 3" key="1">
    <citation type="submission" date="2022-05" db="EMBL/GenBank/DDBJ databases">
        <authorList>
            <consortium name="Genoscope - CEA"/>
            <person name="William W."/>
        </authorList>
    </citation>
    <scope>NUCLEOTIDE SEQUENCE [LARGE SCALE GENOMIC DNA]</scope>
</reference>
<keyword evidence="3" id="KW-1185">Reference proteome</keyword>
<gene>
    <name evidence="2" type="ORF">PMEA_00012266</name>
</gene>